<organism evidence="10 11">
    <name type="scientific">Aurantiacibacter flavus</name>
    <dbReference type="NCBI Taxonomy" id="3145232"/>
    <lineage>
        <taxon>Bacteria</taxon>
        <taxon>Pseudomonadati</taxon>
        <taxon>Pseudomonadota</taxon>
        <taxon>Alphaproteobacteria</taxon>
        <taxon>Sphingomonadales</taxon>
        <taxon>Erythrobacteraceae</taxon>
        <taxon>Aurantiacibacter</taxon>
    </lineage>
</organism>
<evidence type="ECO:0000256" key="6">
    <source>
        <dbReference type="ARBA" id="ARBA00023004"/>
    </source>
</evidence>
<dbReference type="InterPro" id="IPR023404">
    <property type="entry name" value="rSAM_horseshoe"/>
</dbReference>
<dbReference type="Proteomes" id="UP001484535">
    <property type="component" value="Unassembled WGS sequence"/>
</dbReference>
<dbReference type="Pfam" id="PF00919">
    <property type="entry name" value="UPF0004"/>
    <property type="match status" value="1"/>
</dbReference>
<keyword evidence="6" id="KW-0408">Iron</keyword>
<sequence>MNPTPEVISLGCRLNIAESERIRALVAGEGNLVVVNSCAVTSEAVRQTRQAIRRARRANPDARLLVTGCAADIERQQLAAMPEVDGLIANADKLDARVWNVPEPERTPPPLHTRAFIGVQNGCDHACTFCVIPQGRGASRSLSVAEVLQEVEEHFDQGAPEVVLTGVDLTSWGHDLPGSPALGTLVRALLDAFPQLQRLRLSSLDGIEIDAELFDLIASERRVMPHVHLSLQHGADLILKRMKRRHSRAQALDLVARLKAARPEIAVGADIIVGFPTETEAHHADNLSIIAELPVVHGHIFPYSPRPGTPAARMPQIDKPVIRQRAAELREAVASARQQWLESLVGQELSVLTESDGTGYAGNFARVQLSPGTVPGTIVAVTPTQVTEGLLV</sequence>
<dbReference type="NCBIfam" id="TIGR00089">
    <property type="entry name" value="MiaB/RimO family radical SAM methylthiotransferase"/>
    <property type="match status" value="1"/>
</dbReference>
<dbReference type="SUPFAM" id="SSF102114">
    <property type="entry name" value="Radical SAM enzymes"/>
    <property type="match status" value="1"/>
</dbReference>
<keyword evidence="11" id="KW-1185">Reference proteome</keyword>
<dbReference type="Pfam" id="PF04055">
    <property type="entry name" value="Radical_SAM"/>
    <property type="match status" value="1"/>
</dbReference>
<comment type="cofactor">
    <cofactor evidence="1">
        <name>[4Fe-4S] cluster</name>
        <dbReference type="ChEBI" id="CHEBI:49883"/>
    </cofactor>
</comment>
<comment type="caution">
    <text evidence="10">The sequence shown here is derived from an EMBL/GenBank/DDBJ whole genome shotgun (WGS) entry which is preliminary data.</text>
</comment>
<evidence type="ECO:0000256" key="2">
    <source>
        <dbReference type="ARBA" id="ARBA00022485"/>
    </source>
</evidence>
<dbReference type="CDD" id="cd01335">
    <property type="entry name" value="Radical_SAM"/>
    <property type="match status" value="1"/>
</dbReference>
<evidence type="ECO:0000313" key="11">
    <source>
        <dbReference type="Proteomes" id="UP001484535"/>
    </source>
</evidence>
<evidence type="ECO:0000313" key="10">
    <source>
        <dbReference type="EMBL" id="MEN7536228.1"/>
    </source>
</evidence>
<dbReference type="InterPro" id="IPR006638">
    <property type="entry name" value="Elp3/MiaA/NifB-like_rSAM"/>
</dbReference>
<evidence type="ECO:0000256" key="4">
    <source>
        <dbReference type="ARBA" id="ARBA00022691"/>
    </source>
</evidence>
<dbReference type="Gene3D" id="3.40.50.12160">
    <property type="entry name" value="Methylthiotransferase, N-terminal domain"/>
    <property type="match status" value="1"/>
</dbReference>
<keyword evidence="2" id="KW-0004">4Fe-4S</keyword>
<dbReference type="PROSITE" id="PS01278">
    <property type="entry name" value="MTTASE_RADICAL"/>
    <property type="match status" value="1"/>
</dbReference>
<dbReference type="PROSITE" id="PS51449">
    <property type="entry name" value="MTTASE_N"/>
    <property type="match status" value="1"/>
</dbReference>
<dbReference type="InterPro" id="IPR013848">
    <property type="entry name" value="Methylthiotransferase_N"/>
</dbReference>
<name>A0ABV0CTM4_9SPHN</name>
<evidence type="ECO:0000259" key="8">
    <source>
        <dbReference type="PROSITE" id="PS51449"/>
    </source>
</evidence>
<feature type="domain" description="Radical SAM core" evidence="9">
    <location>
        <begin position="109"/>
        <end position="342"/>
    </location>
</feature>
<dbReference type="InterPro" id="IPR005839">
    <property type="entry name" value="Methylthiotransferase"/>
</dbReference>
<feature type="domain" description="MTTase N-terminal" evidence="8">
    <location>
        <begin position="3"/>
        <end position="104"/>
    </location>
</feature>
<evidence type="ECO:0000256" key="1">
    <source>
        <dbReference type="ARBA" id="ARBA00001966"/>
    </source>
</evidence>
<protein>
    <submittedName>
        <fullName evidence="10">tRNA (N(6)-L-threonylcarbamoyladenosine(37)-C(2))-methylthiotransferase MtaB</fullName>
    </submittedName>
</protein>
<dbReference type="InterPro" id="IPR038135">
    <property type="entry name" value="Methylthiotransferase_N_sf"/>
</dbReference>
<dbReference type="RefSeq" id="WP_346783670.1">
    <property type="nucleotide sequence ID" value="NZ_JBDLBR010000001.1"/>
</dbReference>
<evidence type="ECO:0000256" key="5">
    <source>
        <dbReference type="ARBA" id="ARBA00022723"/>
    </source>
</evidence>
<evidence type="ECO:0000259" key="9">
    <source>
        <dbReference type="PROSITE" id="PS51918"/>
    </source>
</evidence>
<dbReference type="SFLD" id="SFLDS00029">
    <property type="entry name" value="Radical_SAM"/>
    <property type="match status" value="1"/>
</dbReference>
<dbReference type="NCBIfam" id="TIGR01579">
    <property type="entry name" value="MiaB-like-C"/>
    <property type="match status" value="1"/>
</dbReference>
<dbReference type="PANTHER" id="PTHR11918:SF45">
    <property type="entry name" value="THREONYLCARBAMOYLADENOSINE TRNA METHYLTHIOTRANSFERASE"/>
    <property type="match status" value="1"/>
</dbReference>
<evidence type="ECO:0000256" key="7">
    <source>
        <dbReference type="ARBA" id="ARBA00023014"/>
    </source>
</evidence>
<accession>A0ABV0CTM4</accession>
<gene>
    <name evidence="10" type="primary">mtaB</name>
    <name evidence="10" type="ORF">ABDJ38_03475</name>
</gene>
<dbReference type="PROSITE" id="PS51918">
    <property type="entry name" value="RADICAL_SAM"/>
    <property type="match status" value="1"/>
</dbReference>
<dbReference type="InterPro" id="IPR020612">
    <property type="entry name" value="Methylthiotransferase_CS"/>
</dbReference>
<dbReference type="SMART" id="SM00729">
    <property type="entry name" value="Elp3"/>
    <property type="match status" value="1"/>
</dbReference>
<dbReference type="EMBL" id="JBDLBR010000001">
    <property type="protein sequence ID" value="MEN7536228.1"/>
    <property type="molecule type" value="Genomic_DNA"/>
</dbReference>
<keyword evidence="7" id="KW-0411">Iron-sulfur</keyword>
<dbReference type="SFLD" id="SFLDG01082">
    <property type="entry name" value="B12-binding_domain_containing"/>
    <property type="match status" value="1"/>
</dbReference>
<keyword evidence="4" id="KW-0949">S-adenosyl-L-methionine</keyword>
<reference evidence="10 11" key="1">
    <citation type="submission" date="2024-05" db="EMBL/GenBank/DDBJ databases">
        <authorList>
            <person name="Park S."/>
        </authorList>
    </citation>
    <scope>NUCLEOTIDE SEQUENCE [LARGE SCALE GENOMIC DNA]</scope>
    <source>
        <strain evidence="10 11">DGU5</strain>
    </source>
</reference>
<evidence type="ECO:0000256" key="3">
    <source>
        <dbReference type="ARBA" id="ARBA00022679"/>
    </source>
</evidence>
<dbReference type="Gene3D" id="3.80.30.20">
    <property type="entry name" value="tm_1862 like domain"/>
    <property type="match status" value="1"/>
</dbReference>
<dbReference type="InterPro" id="IPR007197">
    <property type="entry name" value="rSAM"/>
</dbReference>
<keyword evidence="3" id="KW-0808">Transferase</keyword>
<keyword evidence="5" id="KW-0479">Metal-binding</keyword>
<dbReference type="InterPro" id="IPR006467">
    <property type="entry name" value="MiaB-like_bact"/>
</dbReference>
<proteinExistence type="predicted"/>
<dbReference type="PANTHER" id="PTHR11918">
    <property type="entry name" value="RADICAL SAM PROTEINS"/>
    <property type="match status" value="1"/>
</dbReference>
<dbReference type="InterPro" id="IPR058240">
    <property type="entry name" value="rSAM_sf"/>
</dbReference>